<feature type="binding site" evidence="12">
    <location>
        <position position="486"/>
    </location>
    <ligand>
        <name>Mg(2+)</name>
        <dbReference type="ChEBI" id="CHEBI:18420"/>
    </ligand>
</feature>
<dbReference type="OrthoDB" id="3266517at2"/>
<feature type="domain" description="Nicotinate/nicotinamide phosphoribosyltransferase" evidence="18">
    <location>
        <begin position="193"/>
        <end position="427"/>
    </location>
</feature>
<dbReference type="InterPro" id="IPR022926">
    <property type="entry name" value="NH(3)-dep_NAD(+)_synth"/>
</dbReference>
<evidence type="ECO:0000259" key="19">
    <source>
        <dbReference type="Pfam" id="PF17767"/>
    </source>
</evidence>
<dbReference type="SUPFAM" id="SSF51690">
    <property type="entry name" value="Nicotinate/Quinolinate PRTase C-terminal domain-like"/>
    <property type="match status" value="1"/>
</dbReference>
<feature type="domain" description="NAD/GMP synthase" evidence="17">
    <location>
        <begin position="459"/>
        <end position="705"/>
    </location>
</feature>
<keyword evidence="4 13" id="KW-0597">Phosphoprotein</keyword>
<dbReference type="STRING" id="1654360.EA58_14690"/>
<dbReference type="InterPro" id="IPR003694">
    <property type="entry name" value="NAD_synthase"/>
</dbReference>
<evidence type="ECO:0000256" key="8">
    <source>
        <dbReference type="ARBA" id="ARBA00022741"/>
    </source>
</evidence>
<dbReference type="GO" id="GO:0004359">
    <property type="term" value="F:glutaminase activity"/>
    <property type="evidence" value="ECO:0007669"/>
    <property type="project" value="InterPro"/>
</dbReference>
<dbReference type="EC" id="6.3.1.5" evidence="12"/>
<dbReference type="GO" id="GO:0003952">
    <property type="term" value="F:NAD+ synthase (glutamine-hydrolyzing) activity"/>
    <property type="evidence" value="ECO:0007669"/>
    <property type="project" value="InterPro"/>
</dbReference>
<dbReference type="NCBIfam" id="NF001979">
    <property type="entry name" value="PRK00768.1"/>
    <property type="match status" value="1"/>
</dbReference>
<dbReference type="InterPro" id="IPR006406">
    <property type="entry name" value="Nic_PRibTrfase"/>
</dbReference>
<evidence type="ECO:0000256" key="16">
    <source>
        <dbReference type="RuleBase" id="RU003838"/>
    </source>
</evidence>
<feature type="binding site" description="in other chain" evidence="12">
    <location>
        <position position="580"/>
    </location>
    <ligand>
        <name>deamido-NAD(+)</name>
        <dbReference type="ChEBI" id="CHEBI:58437"/>
        <note>ligand shared between two neighboring subunits</note>
    </ligand>
</feature>
<comment type="subunit">
    <text evidence="12">Homodimer.</text>
</comment>
<proteinExistence type="inferred from homology"/>
<dbReference type="GO" id="GO:0005829">
    <property type="term" value="C:cytosol"/>
    <property type="evidence" value="ECO:0007669"/>
    <property type="project" value="TreeGrafter"/>
</dbReference>
<evidence type="ECO:0000256" key="15">
    <source>
        <dbReference type="RuleBase" id="RU003812"/>
    </source>
</evidence>
<comment type="PTM">
    <text evidence="13 16">Transiently phosphorylated on a His residue during the reaction cycle. Phosphorylation strongly increases the affinity for substrates and increases the rate of nicotinate D-ribonucleotide production. Dephosphorylation regenerates the low-affinity form of the enzyme, leading to product release.</text>
</comment>
<dbReference type="NCBIfam" id="TIGR01514">
    <property type="entry name" value="NAPRTase"/>
    <property type="match status" value="1"/>
</dbReference>
<feature type="domain" description="Nicotinate phosphoribosyltransferase N-terminal" evidence="19">
    <location>
        <begin position="32"/>
        <end position="154"/>
    </location>
</feature>
<evidence type="ECO:0000256" key="5">
    <source>
        <dbReference type="ARBA" id="ARBA00022598"/>
    </source>
</evidence>
<comment type="caution">
    <text evidence="20">The sequence shown here is derived from an EMBL/GenBank/DDBJ whole genome shotgun (WGS) entry which is preliminary data.</text>
</comment>
<feature type="binding site" evidence="12">
    <location>
        <position position="600"/>
    </location>
    <ligand>
        <name>ATP</name>
        <dbReference type="ChEBI" id="CHEBI:30616"/>
    </ligand>
</feature>
<dbReference type="InterPro" id="IPR040727">
    <property type="entry name" value="NAPRTase_N"/>
</dbReference>
<dbReference type="EC" id="6.3.4.21" evidence="13"/>
<dbReference type="EMBL" id="JMIB01000027">
    <property type="protein sequence ID" value="KDM90996.1"/>
    <property type="molecule type" value="Genomic_DNA"/>
</dbReference>
<evidence type="ECO:0000256" key="11">
    <source>
        <dbReference type="ARBA" id="ARBA00023027"/>
    </source>
</evidence>
<dbReference type="Gene3D" id="3.20.140.10">
    <property type="entry name" value="nicotinate phosphoribosyltransferase"/>
    <property type="match status" value="1"/>
</dbReference>
<feature type="binding site" evidence="12">
    <location>
        <position position="620"/>
    </location>
    <ligand>
        <name>deamido-NAD(+)</name>
        <dbReference type="ChEBI" id="CHEBI:58437"/>
        <note>ligand shared between two neighboring subunits</note>
    </ligand>
</feature>
<evidence type="ECO:0000256" key="13">
    <source>
        <dbReference type="HAMAP-Rule" id="MF_00570"/>
    </source>
</evidence>
<comment type="catalytic activity">
    <reaction evidence="12 15">
        <text>deamido-NAD(+) + NH4(+) + ATP = AMP + diphosphate + NAD(+) + H(+)</text>
        <dbReference type="Rhea" id="RHEA:21188"/>
        <dbReference type="ChEBI" id="CHEBI:15378"/>
        <dbReference type="ChEBI" id="CHEBI:28938"/>
        <dbReference type="ChEBI" id="CHEBI:30616"/>
        <dbReference type="ChEBI" id="CHEBI:33019"/>
        <dbReference type="ChEBI" id="CHEBI:57540"/>
        <dbReference type="ChEBI" id="CHEBI:58437"/>
        <dbReference type="ChEBI" id="CHEBI:456215"/>
        <dbReference type="EC" id="6.3.1.5"/>
    </reaction>
</comment>
<dbReference type="GO" id="GO:0046872">
    <property type="term" value="F:metal ion binding"/>
    <property type="evidence" value="ECO:0007669"/>
    <property type="project" value="UniProtKB-KW"/>
</dbReference>
<dbReference type="GO" id="GO:0004516">
    <property type="term" value="F:nicotinate phosphoribosyltransferase activity"/>
    <property type="evidence" value="ECO:0007669"/>
    <property type="project" value="UniProtKB-UniRule"/>
</dbReference>
<evidence type="ECO:0000256" key="3">
    <source>
        <dbReference type="ARBA" id="ARBA00010897"/>
    </source>
</evidence>
<feature type="modified residue" description="Phosphohistidine; by autocatalysis" evidence="13">
    <location>
        <position position="246"/>
    </location>
</feature>
<evidence type="ECO:0000256" key="2">
    <source>
        <dbReference type="ARBA" id="ARBA00005859"/>
    </source>
</evidence>
<dbReference type="InterPro" id="IPR022310">
    <property type="entry name" value="NAD/GMP_synthase"/>
</dbReference>
<evidence type="ECO:0000256" key="1">
    <source>
        <dbReference type="ARBA" id="ARBA00004952"/>
    </source>
</evidence>
<dbReference type="Gene3D" id="3.40.50.620">
    <property type="entry name" value="HUPs"/>
    <property type="match status" value="1"/>
</dbReference>
<dbReference type="SUPFAM" id="SSF52402">
    <property type="entry name" value="Adenine nucleotide alpha hydrolases-like"/>
    <property type="match status" value="1"/>
</dbReference>
<comment type="similarity">
    <text evidence="2 12 14">Belongs to the NAD synthetase family.</text>
</comment>
<dbReference type="UniPathway" id="UPA00253">
    <property type="reaction ID" value="UER00333"/>
</dbReference>
<dbReference type="CDD" id="cd00553">
    <property type="entry name" value="NAD_synthase"/>
    <property type="match status" value="1"/>
</dbReference>
<dbReference type="InterPro" id="IPR007229">
    <property type="entry name" value="Nic_PRibTrfase-Fam"/>
</dbReference>
<dbReference type="NCBIfam" id="TIGR00552">
    <property type="entry name" value="nadE"/>
    <property type="match status" value="1"/>
</dbReference>
<evidence type="ECO:0000313" key="20">
    <source>
        <dbReference type="EMBL" id="KDM90996.1"/>
    </source>
</evidence>
<accession>A0A066RPE4</accession>
<keyword evidence="21" id="KW-1185">Reference proteome</keyword>
<dbReference type="Pfam" id="PF04095">
    <property type="entry name" value="NAPRTase"/>
    <property type="match status" value="1"/>
</dbReference>
<dbReference type="PANTHER" id="PTHR11098:SF1">
    <property type="entry name" value="NICOTINATE PHOSPHORIBOSYLTRANSFERASE"/>
    <property type="match status" value="1"/>
</dbReference>
<keyword evidence="8 12" id="KW-0547">Nucleotide-binding</keyword>
<organism evidence="20 21">
    <name type="scientific">Photobacterium galatheae</name>
    <dbReference type="NCBI Taxonomy" id="1654360"/>
    <lineage>
        <taxon>Bacteria</taxon>
        <taxon>Pseudomonadati</taxon>
        <taxon>Pseudomonadota</taxon>
        <taxon>Gammaproteobacteria</taxon>
        <taxon>Vibrionales</taxon>
        <taxon>Vibrionaceae</taxon>
        <taxon>Photobacterium</taxon>
    </lineage>
</organism>
<protein>
    <recommendedName>
        <fullName evidence="12 13">Multifunctional fusion protein</fullName>
    </recommendedName>
    <domain>
        <recommendedName>
            <fullName evidence="13">Nicotinate phosphoribosyltransferase</fullName>
            <shortName evidence="13">NAPRTase</shortName>
            <ecNumber evidence="13">6.3.4.21</ecNumber>
        </recommendedName>
    </domain>
    <domain>
        <recommendedName>
            <fullName evidence="12">NH(3)-dependent NAD(+) synthetase</fullName>
            <ecNumber evidence="12">6.3.1.5</ecNumber>
        </recommendedName>
    </domain>
</protein>
<feature type="binding site" evidence="12">
    <location>
        <position position="605"/>
    </location>
    <ligand>
        <name>Mg(2+)</name>
        <dbReference type="ChEBI" id="CHEBI:18420"/>
    </ligand>
</feature>
<dbReference type="AlphaFoldDB" id="A0A066RPE4"/>
<evidence type="ECO:0000256" key="12">
    <source>
        <dbReference type="HAMAP-Rule" id="MF_00193"/>
    </source>
</evidence>
<dbReference type="PANTHER" id="PTHR11098">
    <property type="entry name" value="NICOTINATE PHOSPHORIBOSYLTRANSFERASE"/>
    <property type="match status" value="1"/>
</dbReference>
<keyword evidence="7 12" id="KW-0479">Metal-binding</keyword>
<dbReference type="NCBIfam" id="NF003704">
    <property type="entry name" value="PRK05321.1"/>
    <property type="match status" value="1"/>
</dbReference>
<sequence>MNNTMTESPLHTAGSTSLSDLFKGHAIRSFTDTDLYKLTMQQAVFSKYPDTQVRYEFVVRSNESLADDFAATHSEINALSKLTLTDSEARQLQKLPFFSEAYISALRDFRFEPERHVKMRIVPDKNGMKQLKISVVGSWYKTILYEVMVLAIVSEVRNRRLWPEMKLETFRKTLFEKVEHLKSEIKRRNITNFKLAEMGTRRRFSHVAQTYAVQYLARTLPEYLVGSSNIMLAHENHIKPIGTVAHEYFMAHQAFTNVKLSQKLALDVWDDVFRGRLGVALTDTIGSDAFLDDFDFKFANSFSGARHDSGCPFTWGDKFIAHYETLDIDPMTKTLVFTDGLDFNQCLDLCEYFAGRINVSFGIGTFLSADLGEVTKEDGTQYKPLSIVMKLVECNGQPVAKISDEPGKAICESDIYLANLHERFGLPQFKKPEKALRERALAELGVQPTEIFNPEKESRARVDFLKSKLIESRRHSLVLGISGGVDSTTTGRMAQQAVDELNQAFRTDKFKFIAVRLPAGVQKDEDDAQAALAFIKPSLNATINIGDASEDIHNSVVSEMKAGNLSVGQADFHKGNVKARMRMIAQYELAGFHEGLVVGTDHNAEAITGFFTKHGDGACDIVPLRGLNKRQVRLIAQHLGAPASLYAKAATADLEEERPLLEDEIALGLTYDQIDDFLEGKQISGAAEDKILSIYKATSHKRALPVEYR</sequence>
<keyword evidence="6 13" id="KW-0662">Pyridine nucleotide biosynthesis</keyword>
<dbReference type="Pfam" id="PF17767">
    <property type="entry name" value="NAPRTase_N"/>
    <property type="match status" value="1"/>
</dbReference>
<feature type="binding site" description="in other chain" evidence="12">
    <location>
        <position position="613"/>
    </location>
    <ligand>
        <name>deamido-NAD(+)</name>
        <dbReference type="ChEBI" id="CHEBI:58437"/>
        <note>ligand shared between two neighboring subunits</note>
    </ligand>
</feature>
<evidence type="ECO:0000256" key="14">
    <source>
        <dbReference type="RuleBase" id="RU003811"/>
    </source>
</evidence>
<reference evidence="20 21" key="1">
    <citation type="submission" date="2014-04" db="EMBL/GenBank/DDBJ databases">
        <title>Draft genome sequence of Photobacterium halotolerans S2753: a solonamide, ngercheumicin and holomycin producer.</title>
        <authorList>
            <person name="Machado H.R."/>
            <person name="Gram L."/>
        </authorList>
    </citation>
    <scope>NUCLEOTIDE SEQUENCE [LARGE SCALE GENOMIC DNA]</scope>
    <source>
        <strain evidence="20 21">S2753</strain>
    </source>
</reference>
<evidence type="ECO:0000256" key="9">
    <source>
        <dbReference type="ARBA" id="ARBA00022840"/>
    </source>
</evidence>
<evidence type="ECO:0000313" key="21">
    <source>
        <dbReference type="Proteomes" id="UP000027192"/>
    </source>
</evidence>
<name>A0A066RPE4_9GAMM</name>
<dbReference type="Proteomes" id="UP000027192">
    <property type="component" value="Unassembled WGS sequence"/>
</dbReference>
<evidence type="ECO:0000256" key="10">
    <source>
        <dbReference type="ARBA" id="ARBA00022842"/>
    </source>
</evidence>
<evidence type="ECO:0000256" key="6">
    <source>
        <dbReference type="ARBA" id="ARBA00022642"/>
    </source>
</evidence>
<dbReference type="HAMAP" id="MF_00570">
    <property type="entry name" value="NAPRTase"/>
    <property type="match status" value="1"/>
</dbReference>
<keyword evidence="9 12" id="KW-0067">ATP-binding</keyword>
<dbReference type="GO" id="GO:0005524">
    <property type="term" value="F:ATP binding"/>
    <property type="evidence" value="ECO:0007669"/>
    <property type="project" value="UniProtKB-UniRule"/>
</dbReference>
<feature type="binding site" evidence="12">
    <location>
        <position position="629"/>
    </location>
    <ligand>
        <name>ATP</name>
        <dbReference type="ChEBI" id="CHEBI:30616"/>
    </ligand>
</feature>
<comment type="pathway">
    <text evidence="12">Cofactor biosynthesis; NAD(+) biosynthesis; NAD(+) from deamido-NAD(+) (ammonia route): step 1/1.</text>
</comment>
<comment type="similarity">
    <text evidence="3 13 16">Belongs to the NAPRTase family.</text>
</comment>
<feature type="binding site" description="in other chain" evidence="12">
    <location>
        <begin position="700"/>
        <end position="701"/>
    </location>
    <ligand>
        <name>deamido-NAD(+)</name>
        <dbReference type="ChEBI" id="CHEBI:58437"/>
        <note>ligand shared between two neighboring subunits</note>
    </ligand>
</feature>
<dbReference type="GO" id="GO:0034355">
    <property type="term" value="P:NAD+ biosynthetic process via the salvage pathway"/>
    <property type="evidence" value="ECO:0007669"/>
    <property type="project" value="TreeGrafter"/>
</dbReference>
<gene>
    <name evidence="13" type="primary">pncB</name>
    <name evidence="12" type="synonym">nadE</name>
    <name evidence="20" type="ORF">EA58_14690</name>
</gene>
<comment type="function">
    <text evidence="12">Catalyzes the ATP-dependent amidation of deamido-NAD to form NAD. Uses ammonia as a nitrogen source.</text>
</comment>
<comment type="function">
    <text evidence="13 16">Catalyzes the synthesis of beta-nicotinate D-ribonucleotide from nicotinate and 5-phospho-D-ribose 1-phosphate at the expense of ATP.</text>
</comment>
<feature type="binding site" evidence="12">
    <location>
        <position position="651"/>
    </location>
    <ligand>
        <name>ATP</name>
        <dbReference type="ChEBI" id="CHEBI:30616"/>
    </ligand>
</feature>
<evidence type="ECO:0000259" key="17">
    <source>
        <dbReference type="Pfam" id="PF02540"/>
    </source>
</evidence>
<dbReference type="InterPro" id="IPR014729">
    <property type="entry name" value="Rossmann-like_a/b/a_fold"/>
</dbReference>
<dbReference type="GO" id="GO:0008795">
    <property type="term" value="F:NAD+ synthase activity"/>
    <property type="evidence" value="ECO:0007669"/>
    <property type="project" value="UniProtKB-UniRule"/>
</dbReference>
<comment type="pathway">
    <text evidence="1 13 16">Cofactor biosynthesis; NAD(+) biosynthesis; nicotinate D-ribonucleotide from nicotinate: step 1/1.</text>
</comment>
<evidence type="ECO:0000259" key="18">
    <source>
        <dbReference type="Pfam" id="PF04095"/>
    </source>
</evidence>
<dbReference type="Pfam" id="PF02540">
    <property type="entry name" value="NAD_synthase"/>
    <property type="match status" value="1"/>
</dbReference>
<comment type="catalytic activity">
    <reaction evidence="13 16">
        <text>5-phospho-alpha-D-ribose 1-diphosphate + nicotinate + ATP + H2O = nicotinate beta-D-ribonucleotide + ADP + phosphate + diphosphate</text>
        <dbReference type="Rhea" id="RHEA:36163"/>
        <dbReference type="ChEBI" id="CHEBI:15377"/>
        <dbReference type="ChEBI" id="CHEBI:30616"/>
        <dbReference type="ChEBI" id="CHEBI:32544"/>
        <dbReference type="ChEBI" id="CHEBI:33019"/>
        <dbReference type="ChEBI" id="CHEBI:43474"/>
        <dbReference type="ChEBI" id="CHEBI:57502"/>
        <dbReference type="ChEBI" id="CHEBI:58017"/>
        <dbReference type="ChEBI" id="CHEBI:456216"/>
        <dbReference type="EC" id="6.3.4.21"/>
    </reaction>
</comment>
<dbReference type="InterPro" id="IPR036068">
    <property type="entry name" value="Nicotinate_pribotase-like_C"/>
</dbReference>
<dbReference type="InterPro" id="IPR041525">
    <property type="entry name" value="N/Namide_PRibTrfase"/>
</dbReference>
<evidence type="ECO:0000256" key="7">
    <source>
        <dbReference type="ARBA" id="ARBA00022723"/>
    </source>
</evidence>
<keyword evidence="11 12" id="KW-0520">NAD</keyword>
<feature type="binding site" evidence="12">
    <location>
        <begin position="480"/>
        <end position="487"/>
    </location>
    <ligand>
        <name>ATP</name>
        <dbReference type="ChEBI" id="CHEBI:30616"/>
    </ligand>
</feature>
<evidence type="ECO:0000256" key="4">
    <source>
        <dbReference type="ARBA" id="ARBA00022553"/>
    </source>
</evidence>
<dbReference type="HAMAP" id="MF_00193">
    <property type="entry name" value="NadE_ammonia_dep"/>
    <property type="match status" value="1"/>
</dbReference>
<keyword evidence="10 12" id="KW-0460">Magnesium</keyword>
<keyword evidence="5 13" id="KW-0436">Ligase</keyword>
<dbReference type="SUPFAM" id="SSF54675">
    <property type="entry name" value="Nicotinate/Quinolinate PRTase N-terminal domain-like"/>
    <property type="match status" value="1"/>
</dbReference>